<keyword evidence="5 12" id="KW-0808">Transferase</keyword>
<dbReference type="PIRSF" id="PIRSF000474">
    <property type="entry name" value="GM2_GD2_synthase"/>
    <property type="match status" value="1"/>
</dbReference>
<keyword evidence="10 12" id="KW-0472">Membrane</keyword>
<evidence type="ECO:0000256" key="11">
    <source>
        <dbReference type="ARBA" id="ARBA00023157"/>
    </source>
</evidence>
<evidence type="ECO:0000256" key="6">
    <source>
        <dbReference type="ARBA" id="ARBA00022692"/>
    </source>
</evidence>
<evidence type="ECO:0000256" key="5">
    <source>
        <dbReference type="ARBA" id="ARBA00022679"/>
    </source>
</evidence>
<feature type="domain" description="Glycosyltransferase 2-like" evidence="13">
    <location>
        <begin position="270"/>
        <end position="436"/>
    </location>
</feature>
<comment type="subcellular location">
    <subcellularLocation>
        <location evidence="1">Golgi apparatus membrane</location>
        <topology evidence="1">Single-pass type II membrane protein</topology>
    </subcellularLocation>
</comment>
<keyword evidence="8" id="KW-1133">Transmembrane helix</keyword>
<evidence type="ECO:0000256" key="7">
    <source>
        <dbReference type="ARBA" id="ARBA00022968"/>
    </source>
</evidence>
<evidence type="ECO:0000256" key="12">
    <source>
        <dbReference type="PIRNR" id="PIRNR000474"/>
    </source>
</evidence>
<dbReference type="AlphaFoldDB" id="V9KRS7"/>
<dbReference type="GO" id="GO:0001574">
    <property type="term" value="P:ganglioside biosynthetic process"/>
    <property type="evidence" value="ECO:0007669"/>
    <property type="project" value="TreeGrafter"/>
</dbReference>
<evidence type="ECO:0000256" key="4">
    <source>
        <dbReference type="ARBA" id="ARBA00022676"/>
    </source>
</evidence>
<comment type="subunit">
    <text evidence="3">Homodimer; disulfide-linked.</text>
</comment>
<evidence type="ECO:0000256" key="9">
    <source>
        <dbReference type="ARBA" id="ARBA00023034"/>
    </source>
</evidence>
<keyword evidence="4 12" id="KW-0328">Glycosyltransferase</keyword>
<dbReference type="GO" id="GO:0008376">
    <property type="term" value="F:acetylgalactosaminyltransferase activity"/>
    <property type="evidence" value="ECO:0007669"/>
    <property type="project" value="TreeGrafter"/>
</dbReference>
<dbReference type="InterPro" id="IPR011143">
    <property type="entry name" value="GM2_synthase"/>
</dbReference>
<dbReference type="SUPFAM" id="SSF53448">
    <property type="entry name" value="Nucleotide-diphospho-sugar transferases"/>
    <property type="match status" value="1"/>
</dbReference>
<sequence>MRLVKTLTCTVVVVVLCLFILSYLLPGKTVDIRYQSSGSHSTHLEEDLSDSQDKYKHIAYSRKESVVRLLSGADCRCEPDPSLKSLFVRNSPPQLREAFSASEREDVEQRREREYKLFLQRTKSPVDELIVAKANSPLEFPTQGVEVRPMKTILLPGLRLKAPPQELYKVDVKAELGSFDVAAEVAGVKVEGEGGTHLSLSSSQLDNLNRQLQFLTYTNTVFHPNTADTVQFETDGHRAQFTVKIRHPLIPKLYDVKSQSGYNISALVTIATKTFLRYGKLREMIDSVRKYYPEVTIIVADDSDKPEKIQGAFIEHYIMPFRKGWFAGRNLAVSQTKTKYLLWVDDDFIFTGDTKIEKMVDVLERTTLDMVGGSVREVTRFTATYRHQLSVEAGGKEGDCLEIRKGYYHTLEGFPNCVVADAIINFFLARTEKIQEVGFDPHLSRWGHLEFFVDGLGRLHVGSCSDVIVDHASKIKLPWTRTDKSEILYKTFRYPQSSEDGQSLQSRLFFFKNRLRCIKS</sequence>
<dbReference type="Gene3D" id="3.90.550.10">
    <property type="entry name" value="Spore Coat Polysaccharide Biosynthesis Protein SpsA, Chain A"/>
    <property type="match status" value="1"/>
</dbReference>
<dbReference type="InterPro" id="IPR001173">
    <property type="entry name" value="Glyco_trans_2-like"/>
</dbReference>
<organism evidence="14">
    <name type="scientific">Callorhinchus milii</name>
    <name type="common">Ghost shark</name>
    <dbReference type="NCBI Taxonomy" id="7868"/>
    <lineage>
        <taxon>Eukaryota</taxon>
        <taxon>Metazoa</taxon>
        <taxon>Chordata</taxon>
        <taxon>Craniata</taxon>
        <taxon>Vertebrata</taxon>
        <taxon>Chondrichthyes</taxon>
        <taxon>Holocephali</taxon>
        <taxon>Chimaeriformes</taxon>
        <taxon>Callorhinchidae</taxon>
        <taxon>Callorhinchus</taxon>
    </lineage>
</organism>
<evidence type="ECO:0000256" key="10">
    <source>
        <dbReference type="ARBA" id="ARBA00023136"/>
    </source>
</evidence>
<reference evidence="14" key="1">
    <citation type="journal article" date="2014" name="Nature">
        <title>Elephant shark genome provides unique insights into gnathostome evolution.</title>
        <authorList>
            <consortium name="International Elephant Shark Genome Sequencing Consortium"/>
            <person name="Venkatesh B."/>
            <person name="Lee A.P."/>
            <person name="Ravi V."/>
            <person name="Maurya A.K."/>
            <person name="Lian M.M."/>
            <person name="Swann J.B."/>
            <person name="Ohta Y."/>
            <person name="Flajnik M.F."/>
            <person name="Sutoh Y."/>
            <person name="Kasahara M."/>
            <person name="Hoon S."/>
            <person name="Gangu V."/>
            <person name="Roy S.W."/>
            <person name="Irimia M."/>
            <person name="Korzh V."/>
            <person name="Kondrychyn I."/>
            <person name="Lim Z.W."/>
            <person name="Tay B.H."/>
            <person name="Tohari S."/>
            <person name="Kong K.W."/>
            <person name="Ho S."/>
            <person name="Lorente-Galdos B."/>
            <person name="Quilez J."/>
            <person name="Marques-Bonet T."/>
            <person name="Raney B.J."/>
            <person name="Ingham P.W."/>
            <person name="Tay A."/>
            <person name="Hillier L.W."/>
            <person name="Minx P."/>
            <person name="Boehm T."/>
            <person name="Wilson R.K."/>
            <person name="Brenner S."/>
            <person name="Warren W.C."/>
        </authorList>
    </citation>
    <scope>NUCLEOTIDE SEQUENCE</scope>
    <source>
        <tissue evidence="14">Intestine</tissue>
    </source>
</reference>
<evidence type="ECO:0000259" key="13">
    <source>
        <dbReference type="Pfam" id="PF00535"/>
    </source>
</evidence>
<proteinExistence type="evidence at transcript level"/>
<accession>V9KRS7</accession>
<dbReference type="InterPro" id="IPR029044">
    <property type="entry name" value="Nucleotide-diphossugar_trans"/>
</dbReference>
<evidence type="ECO:0000256" key="8">
    <source>
        <dbReference type="ARBA" id="ARBA00022989"/>
    </source>
</evidence>
<keyword evidence="11" id="KW-1015">Disulfide bond</keyword>
<keyword evidence="6" id="KW-0812">Transmembrane</keyword>
<dbReference type="EMBL" id="JW868556">
    <property type="protein sequence ID" value="AFP01074.1"/>
    <property type="molecule type" value="mRNA"/>
</dbReference>
<dbReference type="Pfam" id="PF00535">
    <property type="entry name" value="Glycos_transf_2"/>
    <property type="match status" value="1"/>
</dbReference>
<evidence type="ECO:0000313" key="14">
    <source>
        <dbReference type="EMBL" id="AFP01074.1"/>
    </source>
</evidence>
<evidence type="ECO:0000256" key="2">
    <source>
        <dbReference type="ARBA" id="ARBA00006739"/>
    </source>
</evidence>
<evidence type="ECO:0000256" key="3">
    <source>
        <dbReference type="ARBA" id="ARBA00011748"/>
    </source>
</evidence>
<dbReference type="CDD" id="cd00761">
    <property type="entry name" value="Glyco_tranf_GTA_type"/>
    <property type="match status" value="1"/>
</dbReference>
<evidence type="ECO:0000256" key="1">
    <source>
        <dbReference type="ARBA" id="ARBA00004323"/>
    </source>
</evidence>
<keyword evidence="7" id="KW-0735">Signal-anchor</keyword>
<dbReference type="PANTHER" id="PTHR15046">
    <property type="entry name" value="GLYCO_TRANS_2-LIKE DOMAIN-CONTAINING PROTEIN"/>
    <property type="match status" value="1"/>
</dbReference>
<dbReference type="PANTHER" id="PTHR15046:SF1">
    <property type="entry name" value="BETA-1,4 N-ACETYLGALACTOSAMINYLTRANSFERASE 1"/>
    <property type="match status" value="1"/>
</dbReference>
<comment type="similarity">
    <text evidence="2 12">Belongs to the glycosyltransferase 2 family.</text>
</comment>
<dbReference type="GO" id="GO:0000139">
    <property type="term" value="C:Golgi membrane"/>
    <property type="evidence" value="ECO:0007669"/>
    <property type="project" value="UniProtKB-SubCell"/>
</dbReference>
<protein>
    <recommendedName>
        <fullName evidence="12">Beta-1,4 N-acetylgalactosaminyltransferase</fullName>
    </recommendedName>
</protein>
<name>V9KRS7_CALMI</name>
<keyword evidence="9 12" id="KW-0333">Golgi apparatus</keyword>